<keyword evidence="3" id="KW-1185">Reference proteome</keyword>
<dbReference type="RefSeq" id="WP_099912938.1">
    <property type="nucleotide sequence ID" value="NZ_AWWI01000147.1"/>
</dbReference>
<name>A0A2G8R8L3_9RHOB</name>
<dbReference type="AlphaFoldDB" id="A0A2G8R8L3"/>
<evidence type="ECO:0000259" key="1">
    <source>
        <dbReference type="Pfam" id="PF02371"/>
    </source>
</evidence>
<sequence length="94" mass="10254">MAQIAEKTGRIDVLTKTAKSFAEKGDAARRLQTMPGVGPLTALTVEAFAPDMATFRRGRDFSAWPGLFPRSTHQAKRNGSVGCRKPTRLAFNAF</sequence>
<dbReference type="EMBL" id="AWWI01000147">
    <property type="protein sequence ID" value="PIL17896.1"/>
    <property type="molecule type" value="Genomic_DNA"/>
</dbReference>
<dbReference type="Pfam" id="PF02371">
    <property type="entry name" value="Transposase_20"/>
    <property type="match status" value="1"/>
</dbReference>
<protein>
    <recommendedName>
        <fullName evidence="1">Transposase IS116/IS110/IS902 C-terminal domain-containing protein</fullName>
    </recommendedName>
</protein>
<dbReference type="GO" id="GO:0006313">
    <property type="term" value="P:DNA transposition"/>
    <property type="evidence" value="ECO:0007669"/>
    <property type="project" value="InterPro"/>
</dbReference>
<evidence type="ECO:0000313" key="3">
    <source>
        <dbReference type="Proteomes" id="UP000231259"/>
    </source>
</evidence>
<gene>
    <name evidence="2" type="ORF">P775_22575</name>
</gene>
<proteinExistence type="predicted"/>
<dbReference type="GO" id="GO:0004803">
    <property type="term" value="F:transposase activity"/>
    <property type="evidence" value="ECO:0007669"/>
    <property type="project" value="InterPro"/>
</dbReference>
<comment type="caution">
    <text evidence="2">The sequence shown here is derived from an EMBL/GenBank/DDBJ whole genome shotgun (WGS) entry which is preliminary data.</text>
</comment>
<dbReference type="Proteomes" id="UP000231259">
    <property type="component" value="Unassembled WGS sequence"/>
</dbReference>
<reference evidence="2 3" key="1">
    <citation type="submission" date="2013-09" db="EMBL/GenBank/DDBJ databases">
        <title>Genome sequencing of Phaeobacter antarcticus sp. nov. SM1211.</title>
        <authorList>
            <person name="Zhang X.-Y."/>
            <person name="Liu C."/>
            <person name="Chen X.-L."/>
            <person name="Xie B.-B."/>
            <person name="Qin Q.-L."/>
            <person name="Rong J.-C."/>
            <person name="Zhang Y.-Z."/>
        </authorList>
    </citation>
    <scope>NUCLEOTIDE SEQUENCE [LARGE SCALE GENOMIC DNA]</scope>
    <source>
        <strain evidence="2 3">SM1211</strain>
    </source>
</reference>
<accession>A0A2G8R8L3</accession>
<dbReference type="OrthoDB" id="8261795at2"/>
<dbReference type="InterPro" id="IPR003346">
    <property type="entry name" value="Transposase_20"/>
</dbReference>
<evidence type="ECO:0000313" key="2">
    <source>
        <dbReference type="EMBL" id="PIL17896.1"/>
    </source>
</evidence>
<feature type="domain" description="Transposase IS116/IS110/IS902 C-terminal" evidence="1">
    <location>
        <begin position="28"/>
        <end position="79"/>
    </location>
</feature>
<organism evidence="2 3">
    <name type="scientific">Puniceibacterium antarcticum</name>
    <dbReference type="NCBI Taxonomy" id="1206336"/>
    <lineage>
        <taxon>Bacteria</taxon>
        <taxon>Pseudomonadati</taxon>
        <taxon>Pseudomonadota</taxon>
        <taxon>Alphaproteobacteria</taxon>
        <taxon>Rhodobacterales</taxon>
        <taxon>Paracoccaceae</taxon>
        <taxon>Puniceibacterium</taxon>
    </lineage>
</organism>
<dbReference type="GO" id="GO:0003677">
    <property type="term" value="F:DNA binding"/>
    <property type="evidence" value="ECO:0007669"/>
    <property type="project" value="InterPro"/>
</dbReference>